<feature type="domain" description="HTH LytTR-type" evidence="4">
    <location>
        <begin position="146"/>
        <end position="249"/>
    </location>
</feature>
<evidence type="ECO:0000259" key="3">
    <source>
        <dbReference type="PROSITE" id="PS50110"/>
    </source>
</evidence>
<dbReference type="SMART" id="SM00850">
    <property type="entry name" value="LytTR"/>
    <property type="match status" value="1"/>
</dbReference>
<dbReference type="STRING" id="1285928.SAMN04487894_11454"/>
<dbReference type="Proteomes" id="UP000198757">
    <property type="component" value="Unassembled WGS sequence"/>
</dbReference>
<dbReference type="SMART" id="SM00448">
    <property type="entry name" value="REC"/>
    <property type="match status" value="1"/>
</dbReference>
<keyword evidence="2" id="KW-0175">Coiled coil</keyword>
<protein>
    <submittedName>
        <fullName evidence="5">Two component transcriptional regulator, LytTR family</fullName>
    </submittedName>
</protein>
<feature type="modified residue" description="4-aspartylphosphate" evidence="1">
    <location>
        <position position="55"/>
    </location>
</feature>
<evidence type="ECO:0000313" key="5">
    <source>
        <dbReference type="EMBL" id="SDD82805.1"/>
    </source>
</evidence>
<dbReference type="PROSITE" id="PS50930">
    <property type="entry name" value="HTH_LYTTR"/>
    <property type="match status" value="1"/>
</dbReference>
<evidence type="ECO:0000313" key="6">
    <source>
        <dbReference type="Proteomes" id="UP000198757"/>
    </source>
</evidence>
<evidence type="ECO:0000259" key="4">
    <source>
        <dbReference type="PROSITE" id="PS50930"/>
    </source>
</evidence>
<accession>A0A1G6XZK2</accession>
<dbReference type="PANTHER" id="PTHR37299">
    <property type="entry name" value="TRANSCRIPTIONAL REGULATOR-RELATED"/>
    <property type="match status" value="1"/>
</dbReference>
<feature type="coiled-coil region" evidence="2">
    <location>
        <begin position="105"/>
        <end position="141"/>
    </location>
</feature>
<sequence length="251" mass="28937">MIQAVIIDDERNNIDNLEGLLHRYCPQVQIAGTAMNADDGAALIRTLKPDLVFLDIQMPGKNGFQMLQELPVHSFEIILITAFDQYGIQAIKFSAVDYLLKPLNIDELRAAVQKAERRIREKMQNRELENLLQLIRNREERSTHKLALSTVKETRFVHPKEIVRCESSNAYTFFFLNDGTKITVSHPIFEYEELLADYGFVRCHQSHLVNKSHIRSWVKEDGGYLALENGDKIPVSKSKKEYLAKMLIHLK</sequence>
<dbReference type="Pfam" id="PF04397">
    <property type="entry name" value="LytTR"/>
    <property type="match status" value="1"/>
</dbReference>
<dbReference type="PROSITE" id="PS50110">
    <property type="entry name" value="RESPONSE_REGULATORY"/>
    <property type="match status" value="1"/>
</dbReference>
<name>A0A1G6XZK2_NIADE</name>
<reference evidence="6" key="1">
    <citation type="submission" date="2016-10" db="EMBL/GenBank/DDBJ databases">
        <authorList>
            <person name="Varghese N."/>
            <person name="Submissions S."/>
        </authorList>
    </citation>
    <scope>NUCLEOTIDE SEQUENCE [LARGE SCALE GENOMIC DNA]</scope>
    <source>
        <strain evidence="6">DSM 25811 / CCM 8410 / LMG 26954 / E90</strain>
    </source>
</reference>
<dbReference type="Gene3D" id="3.40.50.2300">
    <property type="match status" value="1"/>
</dbReference>
<feature type="domain" description="Response regulatory" evidence="3">
    <location>
        <begin position="3"/>
        <end position="116"/>
    </location>
</feature>
<dbReference type="GO" id="GO:0000156">
    <property type="term" value="F:phosphorelay response regulator activity"/>
    <property type="evidence" value="ECO:0007669"/>
    <property type="project" value="InterPro"/>
</dbReference>
<dbReference type="PANTHER" id="PTHR37299:SF1">
    <property type="entry name" value="STAGE 0 SPORULATION PROTEIN A HOMOLOG"/>
    <property type="match status" value="1"/>
</dbReference>
<proteinExistence type="predicted"/>
<gene>
    <name evidence="5" type="ORF">SAMN04487894_11454</name>
</gene>
<dbReference type="InterPro" id="IPR001789">
    <property type="entry name" value="Sig_transdc_resp-reg_receiver"/>
</dbReference>
<evidence type="ECO:0000256" key="1">
    <source>
        <dbReference type="PROSITE-ProRule" id="PRU00169"/>
    </source>
</evidence>
<dbReference type="Pfam" id="PF00072">
    <property type="entry name" value="Response_reg"/>
    <property type="match status" value="1"/>
</dbReference>
<dbReference type="EMBL" id="FMZO01000014">
    <property type="protein sequence ID" value="SDD82805.1"/>
    <property type="molecule type" value="Genomic_DNA"/>
</dbReference>
<keyword evidence="6" id="KW-1185">Reference proteome</keyword>
<dbReference type="SUPFAM" id="SSF52172">
    <property type="entry name" value="CheY-like"/>
    <property type="match status" value="1"/>
</dbReference>
<dbReference type="OrthoDB" id="1646880at2"/>
<dbReference type="Gene3D" id="2.40.50.1020">
    <property type="entry name" value="LytTr DNA-binding domain"/>
    <property type="match status" value="1"/>
</dbReference>
<evidence type="ECO:0000256" key="2">
    <source>
        <dbReference type="SAM" id="Coils"/>
    </source>
</evidence>
<dbReference type="AlphaFoldDB" id="A0A1G6XZK2"/>
<dbReference type="InterPro" id="IPR011006">
    <property type="entry name" value="CheY-like_superfamily"/>
</dbReference>
<dbReference type="InterPro" id="IPR007492">
    <property type="entry name" value="LytTR_DNA-bd_dom"/>
</dbReference>
<dbReference type="InterPro" id="IPR046947">
    <property type="entry name" value="LytR-like"/>
</dbReference>
<organism evidence="5 6">
    <name type="scientific">Niabella drilacis (strain DSM 25811 / CCM 8410 / CCUG 62505 / LMG 26954 / E90)</name>
    <dbReference type="NCBI Taxonomy" id="1285928"/>
    <lineage>
        <taxon>Bacteria</taxon>
        <taxon>Pseudomonadati</taxon>
        <taxon>Bacteroidota</taxon>
        <taxon>Chitinophagia</taxon>
        <taxon>Chitinophagales</taxon>
        <taxon>Chitinophagaceae</taxon>
        <taxon>Niabella</taxon>
    </lineage>
</organism>
<keyword evidence="1" id="KW-0597">Phosphoprotein</keyword>
<dbReference type="RefSeq" id="WP_090392033.1">
    <property type="nucleotide sequence ID" value="NZ_FMZO01000014.1"/>
</dbReference>
<dbReference type="GO" id="GO:0003677">
    <property type="term" value="F:DNA binding"/>
    <property type="evidence" value="ECO:0007669"/>
    <property type="project" value="InterPro"/>
</dbReference>